<dbReference type="RefSeq" id="WP_109999281.1">
    <property type="nucleotide sequence ID" value="NZ_QGTZ01000004.1"/>
</dbReference>
<evidence type="ECO:0000313" key="1">
    <source>
        <dbReference type="EMBL" id="PWW42265.1"/>
    </source>
</evidence>
<keyword evidence="4" id="KW-1185">Reference proteome</keyword>
<evidence type="ECO:0000313" key="2">
    <source>
        <dbReference type="EMBL" id="RAI94583.1"/>
    </source>
</evidence>
<accession>A0A855YAF8</accession>
<evidence type="ECO:0000313" key="3">
    <source>
        <dbReference type="Proteomes" id="UP000247078"/>
    </source>
</evidence>
<dbReference type="OrthoDB" id="1797229at2"/>
<reference evidence="1 3" key="1">
    <citation type="submission" date="2018-05" db="EMBL/GenBank/DDBJ databases">
        <title>Freshwater and sediment microbial communities from various areas in North America, analyzing microbe dynamics in response to fracking.</title>
        <authorList>
            <person name="Lamendella R."/>
        </authorList>
    </citation>
    <scope>NUCLEOTIDE SEQUENCE [LARGE SCALE GENOMIC DNA]</scope>
    <source>
        <strain evidence="1 3">DB-3</strain>
        <strain evidence="2 4">NG-13</strain>
    </source>
</reference>
<gene>
    <name evidence="2" type="ORF">DET54_107118</name>
    <name evidence="1" type="ORF">DET56_104324</name>
</gene>
<comment type="caution">
    <text evidence="1">The sequence shown here is derived from an EMBL/GenBank/DDBJ whole genome shotgun (WGS) entry which is preliminary data.</text>
</comment>
<organism evidence="1 3">
    <name type="scientific">Paenibacillus pabuli</name>
    <dbReference type="NCBI Taxonomy" id="1472"/>
    <lineage>
        <taxon>Bacteria</taxon>
        <taxon>Bacillati</taxon>
        <taxon>Bacillota</taxon>
        <taxon>Bacilli</taxon>
        <taxon>Bacillales</taxon>
        <taxon>Paenibacillaceae</taxon>
        <taxon>Paenibacillus</taxon>
    </lineage>
</organism>
<name>A0A855YAF8_9BACL</name>
<evidence type="ECO:0000313" key="4">
    <source>
        <dbReference type="Proteomes" id="UP000248827"/>
    </source>
</evidence>
<proteinExistence type="predicted"/>
<dbReference type="AlphaFoldDB" id="A0A855YAF8"/>
<dbReference type="Proteomes" id="UP000247078">
    <property type="component" value="Unassembled WGS sequence"/>
</dbReference>
<dbReference type="EMBL" id="QLLI01000007">
    <property type="protein sequence ID" value="RAI94583.1"/>
    <property type="molecule type" value="Genomic_DNA"/>
</dbReference>
<dbReference type="Proteomes" id="UP000248827">
    <property type="component" value="Unassembled WGS sequence"/>
</dbReference>
<sequence length="203" mass="23404">MGWSEFRAIPFEYNDEVRQIDEQLLRLVAGRKKITGAAQYHPPQEIVDEWVISLDMKEEDLRYVLRSVQPMPQKHFFPREEIKLTGVVPIMKKTVKDSCEYVITHSMQYETESIVHVEIQYKGSEAERVHVVPHLALEIISEQGHVSMRHSSRGGGGETQLSYRVVPALPSSLENVQFSLIPSIPELEYKVEEVILDKQVDFD</sequence>
<protein>
    <submittedName>
        <fullName evidence="1">Uncharacterized protein</fullName>
    </submittedName>
</protein>
<dbReference type="EMBL" id="QGTZ01000004">
    <property type="protein sequence ID" value="PWW42265.1"/>
    <property type="molecule type" value="Genomic_DNA"/>
</dbReference>